<feature type="domain" description="Nitroreductase" evidence="6">
    <location>
        <begin position="8"/>
        <end position="197"/>
    </location>
</feature>
<keyword evidence="8" id="KW-1185">Reference proteome</keyword>
<comment type="caution">
    <text evidence="7">The sequence shown here is derived from an EMBL/GenBank/DDBJ whole genome shotgun (WGS) entry which is preliminary data.</text>
</comment>
<dbReference type="PANTHER" id="PTHR43673:SF2">
    <property type="entry name" value="NITROREDUCTASE"/>
    <property type="match status" value="1"/>
</dbReference>
<dbReference type="InterPro" id="IPR029479">
    <property type="entry name" value="Nitroreductase"/>
</dbReference>
<dbReference type="OrthoDB" id="9784375at2"/>
<protein>
    <submittedName>
        <fullName evidence="7">Nitroreductase</fullName>
    </submittedName>
</protein>
<dbReference type="EMBL" id="QDDL01000001">
    <property type="protein sequence ID" value="PVZ72303.1"/>
    <property type="molecule type" value="Genomic_DNA"/>
</dbReference>
<organism evidence="7 8">
    <name type="scientific">Pelagibaculum spongiae</name>
    <dbReference type="NCBI Taxonomy" id="2080658"/>
    <lineage>
        <taxon>Bacteria</taxon>
        <taxon>Pseudomonadati</taxon>
        <taxon>Pseudomonadota</taxon>
        <taxon>Gammaproteobacteria</taxon>
        <taxon>Oceanospirillales</taxon>
        <taxon>Pelagibaculum</taxon>
    </lineage>
</organism>
<evidence type="ECO:0000256" key="5">
    <source>
        <dbReference type="ARBA" id="ARBA00023002"/>
    </source>
</evidence>
<dbReference type="AlphaFoldDB" id="A0A2V1H1C5"/>
<dbReference type="RefSeq" id="WP_116685889.1">
    <property type="nucleotide sequence ID" value="NZ_CAWNYD010000001.1"/>
</dbReference>
<evidence type="ECO:0000313" key="7">
    <source>
        <dbReference type="EMBL" id="PVZ72303.1"/>
    </source>
</evidence>
<dbReference type="GO" id="GO:0016491">
    <property type="term" value="F:oxidoreductase activity"/>
    <property type="evidence" value="ECO:0007669"/>
    <property type="project" value="UniProtKB-KW"/>
</dbReference>
<evidence type="ECO:0000256" key="3">
    <source>
        <dbReference type="ARBA" id="ARBA00022630"/>
    </source>
</evidence>
<dbReference type="Gene3D" id="3.40.109.10">
    <property type="entry name" value="NADH Oxidase"/>
    <property type="match status" value="1"/>
</dbReference>
<dbReference type="PANTHER" id="PTHR43673">
    <property type="entry name" value="NAD(P)H NITROREDUCTASE YDGI-RELATED"/>
    <property type="match status" value="1"/>
</dbReference>
<comment type="cofactor">
    <cofactor evidence="1">
        <name>FMN</name>
        <dbReference type="ChEBI" id="CHEBI:58210"/>
    </cofactor>
</comment>
<dbReference type="CDD" id="cd02136">
    <property type="entry name" value="PnbA_NfnB-like"/>
    <property type="match status" value="1"/>
</dbReference>
<evidence type="ECO:0000259" key="6">
    <source>
        <dbReference type="Pfam" id="PF00881"/>
    </source>
</evidence>
<dbReference type="Proteomes" id="UP000244906">
    <property type="component" value="Unassembled WGS sequence"/>
</dbReference>
<accession>A0A2V1H1C5</accession>
<reference evidence="7 8" key="1">
    <citation type="submission" date="2018-04" db="EMBL/GenBank/DDBJ databases">
        <title>Thalassorhabdus spongiae gen. nov., sp. nov., isolated from a marine sponge in South-West Iceland.</title>
        <authorList>
            <person name="Knobloch S."/>
            <person name="Daussin A."/>
            <person name="Johannsson R."/>
            <person name="Marteinsson V.T."/>
        </authorList>
    </citation>
    <scope>NUCLEOTIDE SEQUENCE [LARGE SCALE GENOMIC DNA]</scope>
    <source>
        <strain evidence="7 8">Hp12</strain>
    </source>
</reference>
<dbReference type="SUPFAM" id="SSF55469">
    <property type="entry name" value="FMN-dependent nitroreductase-like"/>
    <property type="match status" value="1"/>
</dbReference>
<dbReference type="Pfam" id="PF00881">
    <property type="entry name" value="Nitroreductase"/>
    <property type="match status" value="1"/>
</dbReference>
<keyword evidence="5" id="KW-0560">Oxidoreductase</keyword>
<dbReference type="InterPro" id="IPR000415">
    <property type="entry name" value="Nitroreductase-like"/>
</dbReference>
<evidence type="ECO:0000256" key="4">
    <source>
        <dbReference type="ARBA" id="ARBA00022643"/>
    </source>
</evidence>
<name>A0A2V1H1C5_9GAMM</name>
<evidence type="ECO:0000256" key="1">
    <source>
        <dbReference type="ARBA" id="ARBA00001917"/>
    </source>
</evidence>
<keyword evidence="4" id="KW-0288">FMN</keyword>
<sequence length="222" mass="25172">MKNLSQLIQSRYSCREYLEQPIEPKLLQQILTVASASPSGGNIQPWQVSMVSGESLQRLTSALCAAFDKKHPQQPDYPYYPNEWLMPWDQRRRDCGKALYQALGVEASDKGKRIYQWRRNFQFFAAPSAIIISLDKSMAEGAMIDIGLFMQSLMLAATAAGLATCPQASIADYPQIIRDQLDLDQQQKIICGLAIGWPNKDAIVNRFRTTRVATDQFVRWHN</sequence>
<evidence type="ECO:0000313" key="8">
    <source>
        <dbReference type="Proteomes" id="UP000244906"/>
    </source>
</evidence>
<gene>
    <name evidence="7" type="ORF">DC094_04655</name>
</gene>
<keyword evidence="3" id="KW-0285">Flavoprotein</keyword>
<comment type="similarity">
    <text evidence="2">Belongs to the nitroreductase family.</text>
</comment>
<proteinExistence type="inferred from homology"/>
<evidence type="ECO:0000256" key="2">
    <source>
        <dbReference type="ARBA" id="ARBA00007118"/>
    </source>
</evidence>